<name>I7A3F3_MELRP</name>
<dbReference type="RefSeq" id="WP_014857183.1">
    <property type="nucleotide sequence ID" value="NC_018178.1"/>
</dbReference>
<dbReference type="EMBL" id="CP003557">
    <property type="protein sequence ID" value="AFN75753.1"/>
    <property type="molecule type" value="Genomic_DNA"/>
</dbReference>
<dbReference type="OrthoDB" id="1143238at2"/>
<proteinExistence type="predicted"/>
<dbReference type="AlphaFoldDB" id="I7A3F3"/>
<keyword evidence="2" id="KW-1185">Reference proteome</keyword>
<protein>
    <submittedName>
        <fullName evidence="1">Uncharacterized protein</fullName>
    </submittedName>
</protein>
<accession>I7A3F3</accession>
<organism evidence="1 2">
    <name type="scientific">Melioribacter roseus (strain DSM 23840 / JCM 17771 / VKM B-2668 / P3M-2)</name>
    <dbReference type="NCBI Taxonomy" id="1191523"/>
    <lineage>
        <taxon>Bacteria</taxon>
        <taxon>Pseudomonadati</taxon>
        <taxon>Ignavibacteriota</taxon>
        <taxon>Ignavibacteria</taxon>
        <taxon>Ignavibacteriales</taxon>
        <taxon>Melioribacteraceae</taxon>
        <taxon>Melioribacter</taxon>
    </lineage>
</organism>
<dbReference type="eggNOG" id="COG0741">
    <property type="taxonomic scope" value="Bacteria"/>
</dbReference>
<dbReference type="HOGENOM" id="CLU_1584538_0_0_10"/>
<dbReference type="Proteomes" id="UP000009011">
    <property type="component" value="Chromosome"/>
</dbReference>
<reference evidence="1 2" key="1">
    <citation type="journal article" date="2013" name="PLoS ONE">
        <title>Genomic analysis of Melioribacter roseus, facultatively anaerobic organotrophic bacterium representing a novel deep lineage within Bacteriodetes/Chlorobi group.</title>
        <authorList>
            <person name="Kadnikov V.V."/>
            <person name="Mardanov A.V."/>
            <person name="Podosokorskaya O.A."/>
            <person name="Gavrilov S.N."/>
            <person name="Kublanov I.V."/>
            <person name="Beletsky A.V."/>
            <person name="Bonch-Osmolovskaya E.A."/>
            <person name="Ravin N.V."/>
        </authorList>
    </citation>
    <scope>NUCLEOTIDE SEQUENCE [LARGE SCALE GENOMIC DNA]</scope>
    <source>
        <strain evidence="2">JCM 17771 / P3M-2</strain>
    </source>
</reference>
<gene>
    <name evidence="1" type="ordered locus">MROS_2523</name>
</gene>
<sequence>MTTSDYYKFKEALGFSESGGNYNKDYGNYWGKYQFGEARRKDIESILGLKHLTRSEFTPEMQEKFFEAHVKDLENKIISSGLDKYIGSKVAGKSNNLTTRINLFGLIAGAHLGGFNGLKKAIETNFVYDPADSFGTHISDYIAKFSWLMEKKITDFWRLRQLLYSFWG</sequence>
<evidence type="ECO:0000313" key="2">
    <source>
        <dbReference type="Proteomes" id="UP000009011"/>
    </source>
</evidence>
<dbReference type="KEGG" id="mro:MROS_2523"/>
<dbReference type="STRING" id="1191523.MROS_2523"/>
<evidence type="ECO:0000313" key="1">
    <source>
        <dbReference type="EMBL" id="AFN75753.1"/>
    </source>
</evidence>